<reference evidence="3" key="1">
    <citation type="submission" date="2022-08" db="EMBL/GenBank/DDBJ databases">
        <title>Polycladomyces zharkentsis sp. nov., a novel thermophilic CMC and starch-degrading bacterium isolated from a geothermal spring in Kazakhstan.</title>
        <authorList>
            <person name="Mashzhan A."/>
            <person name="Kistaubaeva A."/>
            <person name="Javier-Lopez R."/>
            <person name="Birkeland N.-K."/>
        </authorList>
    </citation>
    <scope>NUCLEOTIDE SEQUENCE</scope>
    <source>
        <strain evidence="3">KSR 13</strain>
    </source>
</reference>
<dbReference type="RefSeq" id="WP_301237951.1">
    <property type="nucleotide sequence ID" value="NZ_JANRHH010000021.1"/>
</dbReference>
<organism evidence="3 4">
    <name type="scientific">Polycladomyces subterraneus</name>
    <dbReference type="NCBI Taxonomy" id="1016997"/>
    <lineage>
        <taxon>Bacteria</taxon>
        <taxon>Bacillati</taxon>
        <taxon>Bacillota</taxon>
        <taxon>Bacilli</taxon>
        <taxon>Bacillales</taxon>
        <taxon>Thermoactinomycetaceae</taxon>
        <taxon>Polycladomyces</taxon>
    </lineage>
</organism>
<accession>A0ABT8IKC7</accession>
<evidence type="ECO:0000313" key="3">
    <source>
        <dbReference type="EMBL" id="MDN4593227.1"/>
    </source>
</evidence>
<dbReference type="NCBIfam" id="TIGR02867">
    <property type="entry name" value="spore_II_P"/>
    <property type="match status" value="1"/>
</dbReference>
<evidence type="ECO:0000256" key="2">
    <source>
        <dbReference type="SAM" id="Phobius"/>
    </source>
</evidence>
<comment type="caution">
    <text evidence="3">The sequence shown here is derived from an EMBL/GenBank/DDBJ whole genome shotgun (WGS) entry which is preliminary data.</text>
</comment>
<feature type="transmembrane region" description="Helical" evidence="2">
    <location>
        <begin position="17"/>
        <end position="35"/>
    </location>
</feature>
<dbReference type="Gene3D" id="3.40.630.40">
    <property type="entry name" value="Zn-dependent exopeptidases"/>
    <property type="match status" value="1"/>
</dbReference>
<keyword evidence="2" id="KW-1133">Transmembrane helix</keyword>
<protein>
    <submittedName>
        <fullName evidence="3">Stage II sporulation protein P</fullName>
    </submittedName>
</protein>
<dbReference type="Pfam" id="PF07454">
    <property type="entry name" value="SpoIIP"/>
    <property type="match status" value="1"/>
</dbReference>
<name>A0ABT8IKC7_9BACL</name>
<dbReference type="SUPFAM" id="SSF53187">
    <property type="entry name" value="Zn-dependent exopeptidases"/>
    <property type="match status" value="1"/>
</dbReference>
<keyword evidence="2" id="KW-0812">Transmembrane</keyword>
<proteinExistence type="predicted"/>
<keyword evidence="2" id="KW-0472">Membrane</keyword>
<gene>
    <name evidence="3" type="ORF">NWF35_04805</name>
</gene>
<keyword evidence="4" id="KW-1185">Reference proteome</keyword>
<dbReference type="InterPro" id="IPR010897">
    <property type="entry name" value="Spore_II_P"/>
</dbReference>
<evidence type="ECO:0000313" key="4">
    <source>
        <dbReference type="Proteomes" id="UP001174196"/>
    </source>
</evidence>
<evidence type="ECO:0000256" key="1">
    <source>
        <dbReference type="SAM" id="MobiDB-lite"/>
    </source>
</evidence>
<feature type="region of interest" description="Disordered" evidence="1">
    <location>
        <begin position="129"/>
        <end position="167"/>
    </location>
</feature>
<dbReference type="EMBL" id="JANRHH010000021">
    <property type="protein sequence ID" value="MDN4593227.1"/>
    <property type="molecule type" value="Genomic_DNA"/>
</dbReference>
<sequence length="382" mass="43642">MQNWLSQNDFKYRVKRTVYIIISLALMFFYFGVFTELRTENVSHSELSKLTSLLSKESLLHAFGEIPYFFTIVRVPLKDEAWEALVSELVTGVNLKDPRTFLRGELPEFDLFDTDIVAAGKGVDYTDIPVDLPPPADLQPHPNKGVPPHEENNDVNSPTKPEEESPKNKIVYIYNTHYTESFLPELHRTNPDQAYDVQISVRSVGQKLKEELEKMGIGAQFSNKLYTGVYYPRLYQASRKTVLTAMKQNGNLQYFIDIHRDSRRRKKTTISLNGKDYARISFIIGALNPHWQENKKLALQLHYELEKLYPGVSKGVFVKNHEEGNGEYNQSISPRSILIEIGGVDNTMEEEYRSTKAFAQAFAAVYLEGKALPVNAQPDTQP</sequence>
<dbReference type="Proteomes" id="UP001174196">
    <property type="component" value="Unassembled WGS sequence"/>
</dbReference>